<keyword evidence="3" id="KW-0256">Endoplasmic reticulum</keyword>
<accession>A0AAD9WDK5</accession>
<evidence type="ECO:0000256" key="3">
    <source>
        <dbReference type="ARBA" id="ARBA00022824"/>
    </source>
</evidence>
<evidence type="ECO:0000256" key="2">
    <source>
        <dbReference type="ARBA" id="ARBA00022692"/>
    </source>
</evidence>
<keyword evidence="5 7" id="KW-0472">Membrane</keyword>
<dbReference type="PANTHER" id="PTHR31394:SF1">
    <property type="entry name" value="TRANSMEMBRANE PROTEIN 199"/>
    <property type="match status" value="1"/>
</dbReference>
<dbReference type="PANTHER" id="PTHR31394">
    <property type="entry name" value="TRANSMEMBRANE PROTEIN 199"/>
    <property type="match status" value="1"/>
</dbReference>
<evidence type="ECO:0000256" key="7">
    <source>
        <dbReference type="SAM" id="Phobius"/>
    </source>
</evidence>
<feature type="transmembrane region" description="Helical" evidence="7">
    <location>
        <begin position="270"/>
        <end position="291"/>
    </location>
</feature>
<evidence type="ECO:0000256" key="4">
    <source>
        <dbReference type="ARBA" id="ARBA00022989"/>
    </source>
</evidence>
<dbReference type="GO" id="GO:0005789">
    <property type="term" value="C:endoplasmic reticulum membrane"/>
    <property type="evidence" value="ECO:0007669"/>
    <property type="project" value="UniProtKB-SubCell"/>
</dbReference>
<reference evidence="8" key="1">
    <citation type="submission" date="2023-06" db="EMBL/GenBank/DDBJ databases">
        <title>Draft genome of Marssonina rosae.</title>
        <authorList>
            <person name="Cheng Q."/>
        </authorList>
    </citation>
    <scope>NUCLEOTIDE SEQUENCE</scope>
    <source>
        <strain evidence="8">R4</strain>
    </source>
</reference>
<evidence type="ECO:0000256" key="6">
    <source>
        <dbReference type="SAM" id="MobiDB-lite"/>
    </source>
</evidence>
<name>A0AAD9WDK5_9HELO</name>
<protein>
    <recommendedName>
        <fullName evidence="10">ATPase, vacuolar ER assembly factor, Vma12</fullName>
    </recommendedName>
</protein>
<keyword evidence="9" id="KW-1185">Reference proteome</keyword>
<dbReference type="Pfam" id="PF11712">
    <property type="entry name" value="Vma12"/>
    <property type="match status" value="1"/>
</dbReference>
<evidence type="ECO:0000256" key="1">
    <source>
        <dbReference type="ARBA" id="ARBA00004477"/>
    </source>
</evidence>
<sequence>MKALTIFRLRQSVIGLSRHRATRLERQKSTASLIAPSEFRYAMVLLTITASILEALEKTQSLGLEKVERDTKEKGEDEDDGFDDSERTTREHGDKGIQTEHESAEKRAENKSTEPSLMYPRLGNPISHGQIVELSQEMKARKLQPYRLEDLLKGARVFVPPAPPKPEPTLEYKALMARLRRDEEARSYERMTNPPPPMETFSQRFPAASAARAFLCSHPNIYTPDPDDDGIAYADIHRQVTLILNVLISIFACAAAIWIAAKWWSTPARLALSMSGSALVGVAEVVVYSGYLRRVGEAKGKEKKIKEIKEIVKTWAVGAGISTEELTGESSINIESKEDKTRLRPRERKSTRDVS</sequence>
<feature type="region of interest" description="Disordered" evidence="6">
    <location>
        <begin position="336"/>
        <end position="355"/>
    </location>
</feature>
<feature type="region of interest" description="Disordered" evidence="6">
    <location>
        <begin position="67"/>
        <end position="124"/>
    </location>
</feature>
<gene>
    <name evidence="8" type="ORF">QTJ16_004500</name>
</gene>
<evidence type="ECO:0000313" key="8">
    <source>
        <dbReference type="EMBL" id="KAK2626238.1"/>
    </source>
</evidence>
<feature type="transmembrane region" description="Helical" evidence="7">
    <location>
        <begin position="242"/>
        <end position="264"/>
    </location>
</feature>
<proteinExistence type="predicted"/>
<dbReference type="GO" id="GO:0070072">
    <property type="term" value="P:vacuolar proton-transporting V-type ATPase complex assembly"/>
    <property type="evidence" value="ECO:0007669"/>
    <property type="project" value="InterPro"/>
</dbReference>
<dbReference type="AlphaFoldDB" id="A0AAD9WDK5"/>
<evidence type="ECO:0000256" key="5">
    <source>
        <dbReference type="ARBA" id="ARBA00023136"/>
    </source>
</evidence>
<evidence type="ECO:0008006" key="10">
    <source>
        <dbReference type="Google" id="ProtNLM"/>
    </source>
</evidence>
<feature type="compositionally biased region" description="Basic and acidic residues" evidence="6">
    <location>
        <begin position="84"/>
        <end position="112"/>
    </location>
</feature>
<comment type="caution">
    <text evidence="8">The sequence shown here is derived from an EMBL/GenBank/DDBJ whole genome shotgun (WGS) entry which is preliminary data.</text>
</comment>
<dbReference type="InterPro" id="IPR021013">
    <property type="entry name" value="ATPase_Vma12"/>
</dbReference>
<dbReference type="Proteomes" id="UP001285354">
    <property type="component" value="Unassembled WGS sequence"/>
</dbReference>
<evidence type="ECO:0000313" key="9">
    <source>
        <dbReference type="Proteomes" id="UP001285354"/>
    </source>
</evidence>
<keyword evidence="2 7" id="KW-0812">Transmembrane</keyword>
<organism evidence="8 9">
    <name type="scientific">Diplocarpon rosae</name>
    <dbReference type="NCBI Taxonomy" id="946125"/>
    <lineage>
        <taxon>Eukaryota</taxon>
        <taxon>Fungi</taxon>
        <taxon>Dikarya</taxon>
        <taxon>Ascomycota</taxon>
        <taxon>Pezizomycotina</taxon>
        <taxon>Leotiomycetes</taxon>
        <taxon>Helotiales</taxon>
        <taxon>Drepanopezizaceae</taxon>
        <taxon>Diplocarpon</taxon>
    </lineage>
</organism>
<comment type="subcellular location">
    <subcellularLocation>
        <location evidence="1">Endoplasmic reticulum membrane</location>
        <topology evidence="1">Multi-pass membrane protein</topology>
    </subcellularLocation>
</comment>
<keyword evidence="4 7" id="KW-1133">Transmembrane helix</keyword>
<dbReference type="EMBL" id="JAUBYV010000006">
    <property type="protein sequence ID" value="KAK2626238.1"/>
    <property type="molecule type" value="Genomic_DNA"/>
</dbReference>